<dbReference type="CDD" id="cd06171">
    <property type="entry name" value="Sigma70_r4"/>
    <property type="match status" value="1"/>
</dbReference>
<evidence type="ECO:0000256" key="4">
    <source>
        <dbReference type="ARBA" id="ARBA00023082"/>
    </source>
</evidence>
<evidence type="ECO:0000259" key="8">
    <source>
        <dbReference type="Pfam" id="PF08281"/>
    </source>
</evidence>
<keyword evidence="11" id="KW-1185">Reference proteome</keyword>
<dbReference type="KEGG" id="llu:AKJ09_07009"/>
<dbReference type="InterPro" id="IPR013324">
    <property type="entry name" value="RNA_pol_sigma_r3/r4-like"/>
</dbReference>
<dbReference type="InterPro" id="IPR007627">
    <property type="entry name" value="RNA_pol_sigma70_r2"/>
</dbReference>
<sequence length="323" mass="35867">MEPHRAMLRLHCYRMLGSSHDSDDMVQETFVRAFRAQETLDDPARARAWLHRIATNVCLDELAKRPRRARGPELGPPHDPSAPPAPPTHEAEWLEPAPTVWLEEASSHGGCPSAQYTMKESVALAFVAALQILTPAQRAVLLLRDVVGLSAAETAEALSCSLASANSTLHRARVALEERVGPRADWSPEAGPVDRELLERYVRAWEKGDLDAIIALLHDDVTLSMPPSPTWIAGRDAVAHFYALRVTDAVRHHRFRSVLVEANGQVASGFYHLRDGAFVFFALQVLEAKDGRIRFIDHFMTPNSHAPFFARGLPRTFATTTPR</sequence>
<dbReference type="Gene3D" id="1.10.10.10">
    <property type="entry name" value="Winged helix-like DNA-binding domain superfamily/Winged helix DNA-binding domain"/>
    <property type="match status" value="1"/>
</dbReference>
<dbReference type="EMBL" id="CP012333">
    <property type="protein sequence ID" value="AKV00346.1"/>
    <property type="molecule type" value="Genomic_DNA"/>
</dbReference>
<dbReference type="InterPro" id="IPR037401">
    <property type="entry name" value="SnoaL-like"/>
</dbReference>
<dbReference type="GO" id="GO:0016987">
    <property type="term" value="F:sigma factor activity"/>
    <property type="evidence" value="ECO:0007669"/>
    <property type="project" value="UniProtKB-KW"/>
</dbReference>
<dbReference type="Pfam" id="PF08281">
    <property type="entry name" value="Sigma70_r4_2"/>
    <property type="match status" value="1"/>
</dbReference>
<organism evidence="10 11">
    <name type="scientific">Labilithrix luteola</name>
    <dbReference type="NCBI Taxonomy" id="1391654"/>
    <lineage>
        <taxon>Bacteria</taxon>
        <taxon>Pseudomonadati</taxon>
        <taxon>Myxococcota</taxon>
        <taxon>Polyangia</taxon>
        <taxon>Polyangiales</taxon>
        <taxon>Labilitrichaceae</taxon>
        <taxon>Labilithrix</taxon>
    </lineage>
</organism>
<dbReference type="Pfam" id="PF12680">
    <property type="entry name" value="SnoaL_2"/>
    <property type="match status" value="1"/>
</dbReference>
<gene>
    <name evidence="10" type="ORF">AKJ09_07009</name>
</gene>
<evidence type="ECO:0000256" key="6">
    <source>
        <dbReference type="SAM" id="MobiDB-lite"/>
    </source>
</evidence>
<feature type="domain" description="SnoaL-like" evidence="9">
    <location>
        <begin position="199"/>
        <end position="294"/>
    </location>
</feature>
<dbReference type="PANTHER" id="PTHR43133">
    <property type="entry name" value="RNA POLYMERASE ECF-TYPE SIGMA FACTO"/>
    <property type="match status" value="1"/>
</dbReference>
<keyword evidence="5" id="KW-0804">Transcription</keyword>
<dbReference type="InterPro" id="IPR039425">
    <property type="entry name" value="RNA_pol_sigma-70-like"/>
</dbReference>
<dbReference type="Pfam" id="PF04542">
    <property type="entry name" value="Sigma70_r2"/>
    <property type="match status" value="1"/>
</dbReference>
<accession>A0A0K1Q3C1</accession>
<evidence type="ECO:0000313" key="10">
    <source>
        <dbReference type="EMBL" id="AKV00346.1"/>
    </source>
</evidence>
<evidence type="ECO:0000313" key="11">
    <source>
        <dbReference type="Proteomes" id="UP000064967"/>
    </source>
</evidence>
<dbReference type="Gene3D" id="3.10.450.50">
    <property type="match status" value="1"/>
</dbReference>
<evidence type="ECO:0000259" key="9">
    <source>
        <dbReference type="Pfam" id="PF12680"/>
    </source>
</evidence>
<dbReference type="InterPro" id="IPR013325">
    <property type="entry name" value="RNA_pol_sigma_r2"/>
</dbReference>
<reference evidence="10 11" key="1">
    <citation type="submission" date="2015-08" db="EMBL/GenBank/DDBJ databases">
        <authorList>
            <person name="Babu N.S."/>
            <person name="Beckwith C.J."/>
            <person name="Beseler K.G."/>
            <person name="Brison A."/>
            <person name="Carone J.V."/>
            <person name="Caskin T.P."/>
            <person name="Diamond M."/>
            <person name="Durham M.E."/>
            <person name="Foxe J.M."/>
            <person name="Go M."/>
            <person name="Henderson B.A."/>
            <person name="Jones I.B."/>
            <person name="McGettigan J.A."/>
            <person name="Micheletti S.J."/>
            <person name="Nasrallah M.E."/>
            <person name="Ortiz D."/>
            <person name="Piller C.R."/>
            <person name="Privatt S.R."/>
            <person name="Schneider S.L."/>
            <person name="Sharp S."/>
            <person name="Smith T.C."/>
            <person name="Stanton J.D."/>
            <person name="Ullery H.E."/>
            <person name="Wilson R.J."/>
            <person name="Serrano M.G."/>
            <person name="Buck G."/>
            <person name="Lee V."/>
            <person name="Wang Y."/>
            <person name="Carvalho R."/>
            <person name="Voegtly L."/>
            <person name="Shi R."/>
            <person name="Duckworth R."/>
            <person name="Johnson A."/>
            <person name="Loviza R."/>
            <person name="Walstead R."/>
            <person name="Shah Z."/>
            <person name="Kiflezghi M."/>
            <person name="Wade K."/>
            <person name="Ball S.L."/>
            <person name="Bradley K.W."/>
            <person name="Asai D.J."/>
            <person name="Bowman C.A."/>
            <person name="Russell D.A."/>
            <person name="Pope W.H."/>
            <person name="Jacobs-Sera D."/>
            <person name="Hendrix R.W."/>
            <person name="Hatfull G.F."/>
        </authorList>
    </citation>
    <scope>NUCLEOTIDE SEQUENCE [LARGE SCALE GENOMIC DNA]</scope>
    <source>
        <strain evidence="10 11">DSM 27648</strain>
    </source>
</reference>
<dbReference type="NCBIfam" id="NF006089">
    <property type="entry name" value="PRK08241.1"/>
    <property type="match status" value="1"/>
</dbReference>
<comment type="similarity">
    <text evidence="1">Belongs to the sigma-70 factor family. ECF subfamily.</text>
</comment>
<keyword evidence="3" id="KW-0805">Transcription regulation</keyword>
<evidence type="ECO:0000256" key="2">
    <source>
        <dbReference type="ARBA" id="ARBA00011344"/>
    </source>
</evidence>
<dbReference type="SUPFAM" id="SSF54427">
    <property type="entry name" value="NTF2-like"/>
    <property type="match status" value="1"/>
</dbReference>
<dbReference type="NCBIfam" id="TIGR02937">
    <property type="entry name" value="sigma70-ECF"/>
    <property type="match status" value="1"/>
</dbReference>
<dbReference type="InterPro" id="IPR036388">
    <property type="entry name" value="WH-like_DNA-bd_sf"/>
</dbReference>
<evidence type="ECO:0000256" key="5">
    <source>
        <dbReference type="ARBA" id="ARBA00023163"/>
    </source>
</evidence>
<dbReference type="Gene3D" id="1.10.1740.10">
    <property type="match status" value="1"/>
</dbReference>
<comment type="subunit">
    <text evidence="2">Interacts transiently with the RNA polymerase catalytic core formed by RpoA, RpoB, RpoC and RpoZ (2 alpha, 1 beta, 1 beta' and 1 omega subunit) to form the RNA polymerase holoenzyme that can initiate transcription.</text>
</comment>
<evidence type="ECO:0000256" key="1">
    <source>
        <dbReference type="ARBA" id="ARBA00010641"/>
    </source>
</evidence>
<dbReference type="InterPro" id="IPR032710">
    <property type="entry name" value="NTF2-like_dom_sf"/>
</dbReference>
<dbReference type="NCBIfam" id="TIGR02960">
    <property type="entry name" value="SigX5"/>
    <property type="match status" value="1"/>
</dbReference>
<dbReference type="PANTHER" id="PTHR43133:SF65">
    <property type="entry name" value="ECF RNA POLYMERASE SIGMA FACTOR SIGG"/>
    <property type="match status" value="1"/>
</dbReference>
<evidence type="ECO:0000259" key="7">
    <source>
        <dbReference type="Pfam" id="PF04542"/>
    </source>
</evidence>
<feature type="domain" description="RNA polymerase sigma-70 region 2" evidence="7">
    <location>
        <begin position="2"/>
        <end position="67"/>
    </location>
</feature>
<feature type="domain" description="RNA polymerase sigma factor 70 region 4 type 2" evidence="8">
    <location>
        <begin position="125"/>
        <end position="176"/>
    </location>
</feature>
<name>A0A0K1Q3C1_9BACT</name>
<dbReference type="GO" id="GO:0003677">
    <property type="term" value="F:DNA binding"/>
    <property type="evidence" value="ECO:0007669"/>
    <property type="project" value="InterPro"/>
</dbReference>
<dbReference type="STRING" id="1391654.AKJ09_07009"/>
<dbReference type="GO" id="GO:0006352">
    <property type="term" value="P:DNA-templated transcription initiation"/>
    <property type="evidence" value="ECO:0007669"/>
    <property type="project" value="InterPro"/>
</dbReference>
<feature type="compositionally biased region" description="Pro residues" evidence="6">
    <location>
        <begin position="74"/>
        <end position="87"/>
    </location>
</feature>
<dbReference type="InterPro" id="IPR014305">
    <property type="entry name" value="RNA_pol_sigma-G_actinobac"/>
</dbReference>
<evidence type="ECO:0000256" key="3">
    <source>
        <dbReference type="ARBA" id="ARBA00023015"/>
    </source>
</evidence>
<dbReference type="AlphaFoldDB" id="A0A0K1Q3C1"/>
<protein>
    <submittedName>
        <fullName evidence="10">RNA polymerase sigma factor</fullName>
    </submittedName>
</protein>
<dbReference type="InterPro" id="IPR013249">
    <property type="entry name" value="RNA_pol_sigma70_r4_t2"/>
</dbReference>
<dbReference type="InterPro" id="IPR014284">
    <property type="entry name" value="RNA_pol_sigma-70_dom"/>
</dbReference>
<keyword evidence="4" id="KW-0731">Sigma factor</keyword>
<dbReference type="Proteomes" id="UP000064967">
    <property type="component" value="Chromosome"/>
</dbReference>
<proteinExistence type="inferred from homology"/>
<feature type="region of interest" description="Disordered" evidence="6">
    <location>
        <begin position="64"/>
        <end position="91"/>
    </location>
</feature>
<dbReference type="SUPFAM" id="SSF88946">
    <property type="entry name" value="Sigma2 domain of RNA polymerase sigma factors"/>
    <property type="match status" value="1"/>
</dbReference>
<dbReference type="SUPFAM" id="SSF88659">
    <property type="entry name" value="Sigma3 and sigma4 domains of RNA polymerase sigma factors"/>
    <property type="match status" value="1"/>
</dbReference>
<dbReference type="PATRIC" id="fig|1391654.3.peg.7114"/>